<dbReference type="Pfam" id="PF09299">
    <property type="entry name" value="Mu-transpos_C"/>
    <property type="match status" value="1"/>
</dbReference>
<proteinExistence type="predicted"/>
<feature type="domain" description="Integrase catalytic" evidence="1">
    <location>
        <begin position="285"/>
        <end position="503"/>
    </location>
</feature>
<organism evidence="2">
    <name type="scientific">bioreactor metagenome</name>
    <dbReference type="NCBI Taxonomy" id="1076179"/>
    <lineage>
        <taxon>unclassified sequences</taxon>
        <taxon>metagenomes</taxon>
        <taxon>ecological metagenomes</taxon>
    </lineage>
</organism>
<dbReference type="AlphaFoldDB" id="A0A644W715"/>
<dbReference type="InterPro" id="IPR001584">
    <property type="entry name" value="Integrase_cat-core"/>
</dbReference>
<gene>
    <name evidence="2" type="primary">tnsB_1</name>
    <name evidence="2" type="ORF">SDC9_45767</name>
</gene>
<dbReference type="EMBL" id="VSSQ01000673">
    <property type="protein sequence ID" value="MPL99549.1"/>
    <property type="molecule type" value="Genomic_DNA"/>
</dbReference>
<dbReference type="GO" id="GO:0015074">
    <property type="term" value="P:DNA integration"/>
    <property type="evidence" value="ECO:0007669"/>
    <property type="project" value="InterPro"/>
</dbReference>
<protein>
    <submittedName>
        <fullName evidence="2">Transposon Tn7 transposition protein TnsB</fullName>
    </submittedName>
</protein>
<reference evidence="2" key="1">
    <citation type="submission" date="2019-08" db="EMBL/GenBank/DDBJ databases">
        <authorList>
            <person name="Kucharzyk K."/>
            <person name="Murdoch R.W."/>
            <person name="Higgins S."/>
            <person name="Loffler F."/>
        </authorList>
    </citation>
    <scope>NUCLEOTIDE SEQUENCE</scope>
</reference>
<dbReference type="PROSITE" id="PS50994">
    <property type="entry name" value="INTEGRASE"/>
    <property type="match status" value="1"/>
</dbReference>
<dbReference type="InterPro" id="IPR015378">
    <property type="entry name" value="Transposase-like_Mu_C"/>
</dbReference>
<evidence type="ECO:0000259" key="1">
    <source>
        <dbReference type="PROSITE" id="PS50994"/>
    </source>
</evidence>
<dbReference type="SUPFAM" id="SSF53098">
    <property type="entry name" value="Ribonuclease H-like"/>
    <property type="match status" value="1"/>
</dbReference>
<sequence>MGSLVLPNFLYKTKDESGNEKTFRVLWVDPGNIIAWVIDIEAKKGMPELVKISTLIESLLSGSAQVKTHDPWIRSIREGNISKSDKKVRNTAYAIISFILEKVKEPGIYTQSRRGSVVKEAAKEFKTSVVTIYTYLRRYWQRGMTENALLGDYSNCGRSKVIAIGPKKRGRPRNPALGRGINVDSDIKQMIQIAIDMKFKTRKNNQIRFAWKWFLVNFFPDYVYFVNGKKRIRIKEGAEVVSYFQFRYWFLKLRQAELVNIMISRQGRIKFELKNRALLSRSDFDVMGPGSRVQIDATVANVYIVSRYNRKWIIGRPVIYFVIDVYSRLVIGMYVGLEGPSWIAAANAIANCAEDKVEFCRKYGIEITSEDWPVKGLPQKIIGDRGEMEGKAVETLQKNLKVFIENTPSYRADLKGIIERRFRTTQEKVKPLIPGYVDPGQKERGGRDYRLDGVLDLYEFTQIMIHCVLEYNTNNYLQDYERDEFLVSNDIRPIPRELWNYGVKNVNGGLRYFPEEIVKLNLLPTATATVTRQGLKFKSMRYSCQRAIKENWFERSGMDGSWCVDISYDPRTLDFIYIRGKNGIDFEICELLEVEERYKNKTYDEIEYLQKYESLQQKIYEPEEVQSEIDFDMEIEDIVEGAKRKLPNTNELGSKSSRIKGIRENHRNEKEINRKEEVFDLRKDKNESCRVLVYSPEAEKQLYQTAENHELFRNKQKEKLNGK</sequence>
<evidence type="ECO:0000313" key="2">
    <source>
        <dbReference type="EMBL" id="MPL99549.1"/>
    </source>
</evidence>
<dbReference type="Gene3D" id="3.30.420.10">
    <property type="entry name" value="Ribonuclease H-like superfamily/Ribonuclease H"/>
    <property type="match status" value="1"/>
</dbReference>
<comment type="caution">
    <text evidence="2">The sequence shown here is derived from an EMBL/GenBank/DDBJ whole genome shotgun (WGS) entry which is preliminary data.</text>
</comment>
<dbReference type="InterPro" id="IPR036397">
    <property type="entry name" value="RNaseH_sf"/>
</dbReference>
<dbReference type="GO" id="GO:0003676">
    <property type="term" value="F:nucleic acid binding"/>
    <property type="evidence" value="ECO:0007669"/>
    <property type="project" value="InterPro"/>
</dbReference>
<name>A0A644W715_9ZZZZ</name>
<accession>A0A644W715</accession>
<dbReference type="InterPro" id="IPR012337">
    <property type="entry name" value="RNaseH-like_sf"/>
</dbReference>